<accession>A0A7V9ABX0</accession>
<name>A0A7V9ABX0_9BACT</name>
<proteinExistence type="predicted"/>
<evidence type="ECO:0000313" key="4">
    <source>
        <dbReference type="Proteomes" id="UP000542342"/>
    </source>
</evidence>
<dbReference type="EMBL" id="JACEFB010000007">
    <property type="protein sequence ID" value="MBA2226686.1"/>
    <property type="molecule type" value="Genomic_DNA"/>
</dbReference>
<dbReference type="SUPFAM" id="SSF52980">
    <property type="entry name" value="Restriction endonuclease-like"/>
    <property type="match status" value="1"/>
</dbReference>
<dbReference type="Gene3D" id="3.90.1570.10">
    <property type="entry name" value="tt1808, chain A"/>
    <property type="match status" value="1"/>
</dbReference>
<dbReference type="PANTHER" id="PTHR33352:SF2">
    <property type="entry name" value="SLL0995 PROTEIN"/>
    <property type="match status" value="1"/>
</dbReference>
<feature type="region of interest" description="Disordered" evidence="1">
    <location>
        <begin position="313"/>
        <end position="333"/>
    </location>
</feature>
<dbReference type="CDD" id="cd06260">
    <property type="entry name" value="DUF820-like"/>
    <property type="match status" value="1"/>
</dbReference>
<evidence type="ECO:0000256" key="1">
    <source>
        <dbReference type="SAM" id="MobiDB-lite"/>
    </source>
</evidence>
<dbReference type="InterPro" id="IPR012296">
    <property type="entry name" value="Nuclease_put_TT1808"/>
</dbReference>
<dbReference type="RefSeq" id="WP_194538131.1">
    <property type="nucleotide sequence ID" value="NZ_JACEFB010000007.1"/>
</dbReference>
<protein>
    <submittedName>
        <fullName evidence="3">Uma2 family endonuclease</fullName>
    </submittedName>
</protein>
<dbReference type="GO" id="GO:0004519">
    <property type="term" value="F:endonuclease activity"/>
    <property type="evidence" value="ECO:0007669"/>
    <property type="project" value="UniProtKB-KW"/>
</dbReference>
<dbReference type="Pfam" id="PF05685">
    <property type="entry name" value="Uma2"/>
    <property type="match status" value="1"/>
</dbReference>
<keyword evidence="3" id="KW-0540">Nuclease</keyword>
<organism evidence="3 4">
    <name type="scientific">Thermogemmata fonticola</name>
    <dbReference type="NCBI Taxonomy" id="2755323"/>
    <lineage>
        <taxon>Bacteria</taxon>
        <taxon>Pseudomonadati</taxon>
        <taxon>Planctomycetota</taxon>
        <taxon>Planctomycetia</taxon>
        <taxon>Gemmatales</taxon>
        <taxon>Gemmataceae</taxon>
        <taxon>Thermogemmata</taxon>
    </lineage>
</organism>
<gene>
    <name evidence="3" type="ORF">H0921_10995</name>
</gene>
<comment type="caution">
    <text evidence="3">The sequence shown here is derived from an EMBL/GenBank/DDBJ whole genome shotgun (WGS) entry which is preliminary data.</text>
</comment>
<keyword evidence="4" id="KW-1185">Reference proteome</keyword>
<feature type="region of interest" description="Disordered" evidence="1">
    <location>
        <begin position="250"/>
        <end position="297"/>
    </location>
</feature>
<keyword evidence="3" id="KW-0255">Endonuclease</keyword>
<sequence length="333" mass="38549">MAGQRASTSARSTPQTDPFFYGWRYVTRQTPQGKVIEQVPLTEEDILHPQEGDFIVHNAAHDRDVRYLQAVIEDRIADQPEKLLLCDHRVLWDSPELGAYGPDLILFDQVSQPWNPHRGTLSVWDIGAQPVLAIEVTSPSTRDTDLTKKVDHYYRAGIPWYIIVDHMGDEDHPSLRLLAYRATPEGYVPVPLQPQGLWVEPLRLWLQVEGDRVWCADEQGQRIPDLREQRDQERQRAQQALEQAEAERRRALEEHHRAIQAQQRAEEEHRKAIQAQQRAEEEHRKAIQAQQQAEEERQARLALEEKLRQLQSELQRLRPLPTAEGREEASGSP</sequence>
<dbReference type="AlphaFoldDB" id="A0A7V9ABX0"/>
<evidence type="ECO:0000313" key="3">
    <source>
        <dbReference type="EMBL" id="MBA2226686.1"/>
    </source>
</evidence>
<dbReference type="Proteomes" id="UP000542342">
    <property type="component" value="Unassembled WGS sequence"/>
</dbReference>
<evidence type="ECO:0000259" key="2">
    <source>
        <dbReference type="Pfam" id="PF05685"/>
    </source>
</evidence>
<reference evidence="3 4" key="1">
    <citation type="submission" date="2020-07" db="EMBL/GenBank/DDBJ databases">
        <title>Thermogemmata thermophila gen. nov., sp. nov., a novel moderate thermophilic planctomycete from a Kamchatka hot spring.</title>
        <authorList>
            <person name="Elcheninov A.G."/>
            <person name="Podosokorskaya O.A."/>
            <person name="Kovaleva O.L."/>
            <person name="Novikov A."/>
            <person name="Bonch-Osmolovskaya E.A."/>
            <person name="Toshchakov S.V."/>
            <person name="Kublanov I.V."/>
        </authorList>
    </citation>
    <scope>NUCLEOTIDE SEQUENCE [LARGE SCALE GENOMIC DNA]</scope>
    <source>
        <strain evidence="3 4">2918</strain>
    </source>
</reference>
<feature type="compositionally biased region" description="Basic and acidic residues" evidence="1">
    <location>
        <begin position="324"/>
        <end position="333"/>
    </location>
</feature>
<dbReference type="PANTHER" id="PTHR33352">
    <property type="entry name" value="SLR1095 PROTEIN"/>
    <property type="match status" value="1"/>
</dbReference>
<dbReference type="InterPro" id="IPR008538">
    <property type="entry name" value="Uma2"/>
</dbReference>
<keyword evidence="3" id="KW-0378">Hydrolase</keyword>
<feature type="domain" description="Putative restriction endonuclease" evidence="2">
    <location>
        <begin position="59"/>
        <end position="200"/>
    </location>
</feature>
<dbReference type="InterPro" id="IPR011335">
    <property type="entry name" value="Restrct_endonuc-II-like"/>
</dbReference>